<dbReference type="GO" id="GO:0046872">
    <property type="term" value="F:metal ion binding"/>
    <property type="evidence" value="ECO:0007669"/>
    <property type="project" value="UniProtKB-KW"/>
</dbReference>
<dbReference type="GO" id="GO:0006308">
    <property type="term" value="P:DNA catabolic process"/>
    <property type="evidence" value="ECO:0007669"/>
    <property type="project" value="InterPro"/>
</dbReference>
<evidence type="ECO:0000256" key="3">
    <source>
        <dbReference type="ARBA" id="ARBA00022723"/>
    </source>
</evidence>
<dbReference type="GO" id="GO:0004519">
    <property type="term" value="F:endonuclease activity"/>
    <property type="evidence" value="ECO:0007669"/>
    <property type="project" value="UniProtKB-KW"/>
</dbReference>
<keyword evidence="4" id="KW-0255">Endonuclease</keyword>
<dbReference type="OrthoDB" id="441446at2759"/>
<dbReference type="GO" id="GO:0016788">
    <property type="term" value="F:hydrolase activity, acting on ester bonds"/>
    <property type="evidence" value="ECO:0007669"/>
    <property type="project" value="InterPro"/>
</dbReference>
<keyword evidence="9" id="KW-0812">Transmembrane</keyword>
<keyword evidence="9" id="KW-1133">Transmembrane helix</keyword>
<dbReference type="Gene3D" id="1.10.575.10">
    <property type="entry name" value="P1 Nuclease"/>
    <property type="match status" value="1"/>
</dbReference>
<dbReference type="PANTHER" id="PTHR33146:SF26">
    <property type="entry name" value="ENDONUCLEASE 4"/>
    <property type="match status" value="1"/>
</dbReference>
<feature type="transmembrane region" description="Helical" evidence="9">
    <location>
        <begin position="315"/>
        <end position="336"/>
    </location>
</feature>
<keyword evidence="9" id="KW-0472">Membrane</keyword>
<dbReference type="PANTHER" id="PTHR33146">
    <property type="entry name" value="ENDONUCLEASE 4"/>
    <property type="match status" value="1"/>
</dbReference>
<name>A0A814YCE1_9BILA</name>
<evidence type="ECO:0000256" key="1">
    <source>
        <dbReference type="ARBA" id="ARBA00009547"/>
    </source>
</evidence>
<protein>
    <recommendedName>
        <fullName evidence="13">Aspergillus nuclease S(1)</fullName>
    </recommendedName>
</protein>
<feature type="compositionally biased region" description="Polar residues" evidence="8">
    <location>
        <begin position="283"/>
        <end position="304"/>
    </location>
</feature>
<dbReference type="AlphaFoldDB" id="A0A814YCE1"/>
<evidence type="ECO:0000256" key="7">
    <source>
        <dbReference type="ARBA" id="ARBA00023180"/>
    </source>
</evidence>
<dbReference type="EMBL" id="CAJNOM010000206">
    <property type="protein sequence ID" value="CAF1227654.1"/>
    <property type="molecule type" value="Genomic_DNA"/>
</dbReference>
<dbReference type="InterPro" id="IPR003154">
    <property type="entry name" value="S1/P1nuclease"/>
</dbReference>
<dbReference type="CDD" id="cd11010">
    <property type="entry name" value="S1-P1_nuclease"/>
    <property type="match status" value="1"/>
</dbReference>
<evidence type="ECO:0000313" key="11">
    <source>
        <dbReference type="EMBL" id="CAF1227654.1"/>
    </source>
</evidence>
<dbReference type="InterPro" id="IPR008947">
    <property type="entry name" value="PLipase_C/P1_nuclease_dom_sf"/>
</dbReference>
<keyword evidence="3" id="KW-0479">Metal-binding</keyword>
<evidence type="ECO:0000313" key="12">
    <source>
        <dbReference type="Proteomes" id="UP000663832"/>
    </source>
</evidence>
<comment type="caution">
    <text evidence="11">The sequence shown here is derived from an EMBL/GenBank/DDBJ whole genome shotgun (WGS) entry which is preliminary data.</text>
</comment>
<evidence type="ECO:0008006" key="13">
    <source>
        <dbReference type="Google" id="ProtNLM"/>
    </source>
</evidence>
<keyword evidence="2" id="KW-0540">Nuclease</keyword>
<feature type="chain" id="PRO_5032471489" description="Aspergillus nuclease S(1)" evidence="10">
    <location>
        <begin position="20"/>
        <end position="339"/>
    </location>
</feature>
<keyword evidence="7" id="KW-0325">Glycoprotein</keyword>
<feature type="signal peptide" evidence="10">
    <location>
        <begin position="1"/>
        <end position="19"/>
    </location>
</feature>
<dbReference type="Proteomes" id="UP000663832">
    <property type="component" value="Unassembled WGS sequence"/>
</dbReference>
<comment type="similarity">
    <text evidence="1">Belongs to the nuclease type I family.</text>
</comment>
<accession>A0A814YCE1</accession>
<evidence type="ECO:0000256" key="5">
    <source>
        <dbReference type="ARBA" id="ARBA00022801"/>
    </source>
</evidence>
<evidence type="ECO:0000256" key="2">
    <source>
        <dbReference type="ARBA" id="ARBA00022722"/>
    </source>
</evidence>
<dbReference type="Pfam" id="PF02265">
    <property type="entry name" value="S1-P1_nuclease"/>
    <property type="match status" value="1"/>
</dbReference>
<keyword evidence="5" id="KW-0378">Hydrolase</keyword>
<proteinExistence type="inferred from homology"/>
<evidence type="ECO:0000256" key="6">
    <source>
        <dbReference type="ARBA" id="ARBA00023157"/>
    </source>
</evidence>
<sequence>MLFSFSFIILCQTFLHVYGWGGIGHSIVVQLAQSQLTGSAPEWIRSLTPWHWNGNLSAMASWADSILYADTNPTGFGNWQWTRPFHYINVPDWNCSYDVNRDCINDVCIDGAIRNYTKRLQSSLDHIQHEEALYFLIHYVGDIHQPMHTGFKSDYGGNSVRVRFMNRTALTNLHSLWDSGMIDYRIQQDFNRNSSKYYEYIHEIMVRQFVPPNDDDIQQWISESLNFICQEAYFDDANRTMNASMTFNLTENYFRRVYPIFEQRLAAGGRRLGALLNRLAPASGSTQAPVSGSTQTPASGSTQAPTPPHSATDKLYLNIYILTAVFCFEFILSITLRII</sequence>
<organism evidence="11 12">
    <name type="scientific">Adineta steineri</name>
    <dbReference type="NCBI Taxonomy" id="433720"/>
    <lineage>
        <taxon>Eukaryota</taxon>
        <taxon>Metazoa</taxon>
        <taxon>Spiralia</taxon>
        <taxon>Gnathifera</taxon>
        <taxon>Rotifera</taxon>
        <taxon>Eurotatoria</taxon>
        <taxon>Bdelloidea</taxon>
        <taxon>Adinetida</taxon>
        <taxon>Adinetidae</taxon>
        <taxon>Adineta</taxon>
    </lineage>
</organism>
<reference evidence="11" key="1">
    <citation type="submission" date="2021-02" db="EMBL/GenBank/DDBJ databases">
        <authorList>
            <person name="Nowell W R."/>
        </authorList>
    </citation>
    <scope>NUCLEOTIDE SEQUENCE</scope>
</reference>
<dbReference type="SUPFAM" id="SSF48537">
    <property type="entry name" value="Phospholipase C/P1 nuclease"/>
    <property type="match status" value="1"/>
</dbReference>
<evidence type="ECO:0000256" key="9">
    <source>
        <dbReference type="SAM" id="Phobius"/>
    </source>
</evidence>
<evidence type="ECO:0000256" key="10">
    <source>
        <dbReference type="SAM" id="SignalP"/>
    </source>
</evidence>
<evidence type="ECO:0000256" key="4">
    <source>
        <dbReference type="ARBA" id="ARBA00022759"/>
    </source>
</evidence>
<gene>
    <name evidence="11" type="ORF">QVE165_LOCUS27256</name>
</gene>
<dbReference type="GO" id="GO:0003676">
    <property type="term" value="F:nucleic acid binding"/>
    <property type="evidence" value="ECO:0007669"/>
    <property type="project" value="InterPro"/>
</dbReference>
<keyword evidence="10" id="KW-0732">Signal</keyword>
<feature type="region of interest" description="Disordered" evidence="8">
    <location>
        <begin position="283"/>
        <end position="308"/>
    </location>
</feature>
<keyword evidence="6" id="KW-1015">Disulfide bond</keyword>
<evidence type="ECO:0000256" key="8">
    <source>
        <dbReference type="SAM" id="MobiDB-lite"/>
    </source>
</evidence>
<keyword evidence="12" id="KW-1185">Reference proteome</keyword>